<evidence type="ECO:0000256" key="2">
    <source>
        <dbReference type="SAM" id="MobiDB-lite"/>
    </source>
</evidence>
<reference evidence="4 5" key="1">
    <citation type="submission" date="2020-10" db="EMBL/GenBank/DDBJ databases">
        <title>Draft genome of Ramlibacter aquaticus LMG 30558.</title>
        <authorList>
            <person name="Props R."/>
        </authorList>
    </citation>
    <scope>NUCLEOTIDE SEQUENCE [LARGE SCALE GENOMIC DNA]</scope>
    <source>
        <strain evidence="4 5">LMG 30558</strain>
    </source>
</reference>
<evidence type="ECO:0000259" key="3">
    <source>
        <dbReference type="Pfam" id="PF00326"/>
    </source>
</evidence>
<feature type="domain" description="Peptidase S9 prolyl oligopeptidase catalytic" evidence="3">
    <location>
        <begin position="43"/>
        <end position="256"/>
    </location>
</feature>
<dbReference type="Proteomes" id="UP000715965">
    <property type="component" value="Unassembled WGS sequence"/>
</dbReference>
<gene>
    <name evidence="4" type="ORF">IM725_19525</name>
</gene>
<evidence type="ECO:0000313" key="5">
    <source>
        <dbReference type="Proteomes" id="UP000715965"/>
    </source>
</evidence>
<dbReference type="Pfam" id="PF00326">
    <property type="entry name" value="Peptidase_S9"/>
    <property type="match status" value="1"/>
</dbReference>
<protein>
    <submittedName>
        <fullName evidence="4">S9 family peptidase</fullName>
    </submittedName>
</protein>
<dbReference type="SUPFAM" id="SSF53474">
    <property type="entry name" value="alpha/beta-Hydrolases"/>
    <property type="match status" value="1"/>
</dbReference>
<dbReference type="InterPro" id="IPR029058">
    <property type="entry name" value="AB_hydrolase_fold"/>
</dbReference>
<dbReference type="PANTHER" id="PTHR42776">
    <property type="entry name" value="SERINE PEPTIDASE S9 FAMILY MEMBER"/>
    <property type="match status" value="1"/>
</dbReference>
<dbReference type="InterPro" id="IPR001375">
    <property type="entry name" value="Peptidase_S9_cat"/>
</dbReference>
<accession>A0ABR9SK69</accession>
<feature type="region of interest" description="Disordered" evidence="2">
    <location>
        <begin position="261"/>
        <end position="282"/>
    </location>
</feature>
<dbReference type="Gene3D" id="3.40.50.1820">
    <property type="entry name" value="alpha/beta hydrolase"/>
    <property type="match status" value="1"/>
</dbReference>
<organism evidence="4 5">
    <name type="scientific">Ramlibacter aquaticus</name>
    <dbReference type="NCBI Taxonomy" id="2780094"/>
    <lineage>
        <taxon>Bacteria</taxon>
        <taxon>Pseudomonadati</taxon>
        <taxon>Pseudomonadota</taxon>
        <taxon>Betaproteobacteria</taxon>
        <taxon>Burkholderiales</taxon>
        <taxon>Comamonadaceae</taxon>
        <taxon>Ramlibacter</taxon>
    </lineage>
</organism>
<evidence type="ECO:0000256" key="1">
    <source>
        <dbReference type="ARBA" id="ARBA00022801"/>
    </source>
</evidence>
<sequence>MRIPAYLTLPPGVPARGLPLIVNIHGGPMVRGYAWSQWGRWPEAAFFALQGYAVLEPEPRGSKGWGARLHTSGFGQWGLAMQDDITDAALHLVKEGIVDRGRMCLHGGSYGGYATLQGLVREPALFRCGNAFVAVTDLGLMQQTAWSDTAEDTEYDYLANEFTHFVGDSVRNAEQFARTSPARNAAAIQGAVMLTMGSDDRRVPLIHGERMRDALRAAGKPLEWKVYAEEGHGFNQEANVTDFYTRSLAFFDRHIGAGAAATSPATAPADSPAAPAASAPAR</sequence>
<proteinExistence type="predicted"/>
<keyword evidence="5" id="KW-1185">Reference proteome</keyword>
<comment type="caution">
    <text evidence="4">The sequence shown here is derived from an EMBL/GenBank/DDBJ whole genome shotgun (WGS) entry which is preliminary data.</text>
</comment>
<evidence type="ECO:0000313" key="4">
    <source>
        <dbReference type="EMBL" id="MBE7942766.1"/>
    </source>
</evidence>
<name>A0ABR9SK69_9BURK</name>
<dbReference type="PANTHER" id="PTHR42776:SF27">
    <property type="entry name" value="DIPEPTIDYL PEPTIDASE FAMILY MEMBER 6"/>
    <property type="match status" value="1"/>
</dbReference>
<keyword evidence="1" id="KW-0378">Hydrolase</keyword>
<dbReference type="EMBL" id="JADDOJ010000135">
    <property type="protein sequence ID" value="MBE7942766.1"/>
    <property type="molecule type" value="Genomic_DNA"/>
</dbReference>